<keyword evidence="1" id="KW-0472">Membrane</keyword>
<name>A0ABX0UBX7_9FLAO</name>
<keyword evidence="1" id="KW-1133">Transmembrane helix</keyword>
<dbReference type="Proteomes" id="UP000745859">
    <property type="component" value="Unassembled WGS sequence"/>
</dbReference>
<evidence type="ECO:0000256" key="1">
    <source>
        <dbReference type="SAM" id="Phobius"/>
    </source>
</evidence>
<dbReference type="EMBL" id="JAASQL010000003">
    <property type="protein sequence ID" value="NIJ45849.1"/>
    <property type="molecule type" value="Genomic_DNA"/>
</dbReference>
<reference evidence="2 3" key="1">
    <citation type="submission" date="2020-03" db="EMBL/GenBank/DDBJ databases">
        <title>Genomic Encyclopedia of Type Strains, Phase IV (KMG-IV): sequencing the most valuable type-strain genomes for metagenomic binning, comparative biology and taxonomic classification.</title>
        <authorList>
            <person name="Goeker M."/>
        </authorList>
    </citation>
    <scope>NUCLEOTIDE SEQUENCE [LARGE SCALE GENOMIC DNA]</scope>
    <source>
        <strain evidence="2 3">DSM 101599</strain>
    </source>
</reference>
<protein>
    <submittedName>
        <fullName evidence="2">Exosortase F-associated protein</fullName>
    </submittedName>
</protein>
<gene>
    <name evidence="2" type="ORF">FHR24_002320</name>
</gene>
<dbReference type="NCBIfam" id="TIGR04127">
    <property type="entry name" value="flavo_near_exo"/>
    <property type="match status" value="1"/>
</dbReference>
<comment type="caution">
    <text evidence="2">The sequence shown here is derived from an EMBL/GenBank/DDBJ whole genome shotgun (WGS) entry which is preliminary data.</text>
</comment>
<sequence>MAKVIRIILVVLLFFCLVLVRAFEYDLFYDPFLSYFESDHLSKPMPDVEYVKLFFSYLFRFILNSGISFLILRIAFPGRAFLKTIMSFYAISFLILSILFFSLIVSKIEIGYLLPFYLRRFIIHPIFIIVLFPFVYILKKRYRFNLD</sequence>
<dbReference type="InterPro" id="IPR026414">
    <property type="entry name" value="ExosoTase_F-assoc_memb"/>
</dbReference>
<feature type="transmembrane region" description="Helical" evidence="1">
    <location>
        <begin position="54"/>
        <end position="76"/>
    </location>
</feature>
<proteinExistence type="predicted"/>
<keyword evidence="1" id="KW-0812">Transmembrane</keyword>
<dbReference type="RefSeq" id="WP_167188747.1">
    <property type="nucleotide sequence ID" value="NZ_JAASQL010000003.1"/>
</dbReference>
<feature type="transmembrane region" description="Helical" evidence="1">
    <location>
        <begin position="88"/>
        <end position="105"/>
    </location>
</feature>
<feature type="transmembrane region" description="Helical" evidence="1">
    <location>
        <begin position="117"/>
        <end position="138"/>
    </location>
</feature>
<evidence type="ECO:0000313" key="3">
    <source>
        <dbReference type="Proteomes" id="UP000745859"/>
    </source>
</evidence>
<accession>A0ABX0UBX7</accession>
<organism evidence="2 3">
    <name type="scientific">Wenyingzhuangia heitensis</name>
    <dbReference type="NCBI Taxonomy" id="1487859"/>
    <lineage>
        <taxon>Bacteria</taxon>
        <taxon>Pseudomonadati</taxon>
        <taxon>Bacteroidota</taxon>
        <taxon>Flavobacteriia</taxon>
        <taxon>Flavobacteriales</taxon>
        <taxon>Flavobacteriaceae</taxon>
        <taxon>Wenyingzhuangia</taxon>
    </lineage>
</organism>
<keyword evidence="3" id="KW-1185">Reference proteome</keyword>
<evidence type="ECO:0000313" key="2">
    <source>
        <dbReference type="EMBL" id="NIJ45849.1"/>
    </source>
</evidence>